<organism evidence="2 3">
    <name type="scientific">Theileria equi strain WA</name>
    <dbReference type="NCBI Taxonomy" id="1537102"/>
    <lineage>
        <taxon>Eukaryota</taxon>
        <taxon>Sar</taxon>
        <taxon>Alveolata</taxon>
        <taxon>Apicomplexa</taxon>
        <taxon>Aconoidasida</taxon>
        <taxon>Piroplasmida</taxon>
        <taxon>Theileriidae</taxon>
        <taxon>Theileria</taxon>
    </lineage>
</organism>
<comment type="caution">
    <text evidence="2">The sequence shown here is derived from an EMBL/GenBank/DDBJ whole genome shotgun (WGS) entry which is preliminary data.</text>
</comment>
<dbReference type="KEGG" id="beq:BEWA_015360"/>
<dbReference type="EMBL" id="ACOU01000004">
    <property type="protein sequence ID" value="EKX72978.1"/>
    <property type="molecule type" value="Genomic_DNA"/>
</dbReference>
<dbReference type="AlphaFoldDB" id="L1LCT3"/>
<dbReference type="STRING" id="1537102.L1LCT3"/>
<keyword evidence="3" id="KW-1185">Reference proteome</keyword>
<dbReference type="Pfam" id="PF00566">
    <property type="entry name" value="RabGAP-TBC"/>
    <property type="match status" value="1"/>
</dbReference>
<protein>
    <submittedName>
        <fullName evidence="2">TBC domain containing protein</fullName>
    </submittedName>
</protein>
<gene>
    <name evidence="2" type="ORF">BEWA_015360</name>
</gene>
<dbReference type="VEuPathDB" id="PiroplasmaDB:BEWA_015360"/>
<dbReference type="OrthoDB" id="294251at2759"/>
<dbReference type="InterPro" id="IPR000195">
    <property type="entry name" value="Rab-GAP-TBC_dom"/>
</dbReference>
<dbReference type="GO" id="GO:0031267">
    <property type="term" value="F:small GTPase binding"/>
    <property type="evidence" value="ECO:0007669"/>
    <property type="project" value="TreeGrafter"/>
</dbReference>
<dbReference type="PANTHER" id="PTHR47219:SF9">
    <property type="entry name" value="GTPASE ACTIVATING PROTEIN AND CENTROSOME-ASSOCIATED, ISOFORM B"/>
    <property type="match status" value="1"/>
</dbReference>
<dbReference type="FunFam" id="1.10.8.270:FF:000016">
    <property type="entry name" value="TBC1 domain family member 2A"/>
    <property type="match status" value="1"/>
</dbReference>
<feature type="domain" description="Rab-GAP TBC" evidence="1">
    <location>
        <begin position="114"/>
        <end position="300"/>
    </location>
</feature>
<dbReference type="Gene3D" id="1.10.472.80">
    <property type="entry name" value="Ypt/Rab-GAP domain of gyp1p, domain 3"/>
    <property type="match status" value="1"/>
</dbReference>
<dbReference type="SUPFAM" id="SSF47923">
    <property type="entry name" value="Ypt/Rab-GAP domain of gyp1p"/>
    <property type="match status" value="2"/>
</dbReference>
<evidence type="ECO:0000313" key="3">
    <source>
        <dbReference type="Proteomes" id="UP000031512"/>
    </source>
</evidence>
<accession>L1LCT3</accession>
<dbReference type="RefSeq" id="XP_004832430.1">
    <property type="nucleotide sequence ID" value="XM_004832373.1"/>
</dbReference>
<evidence type="ECO:0000259" key="1">
    <source>
        <dbReference type="PROSITE" id="PS50086"/>
    </source>
</evidence>
<dbReference type="Gene3D" id="1.10.8.270">
    <property type="entry name" value="putative rabgap domain of human tbc1 domain family member 14 like domains"/>
    <property type="match status" value="1"/>
</dbReference>
<proteinExistence type="predicted"/>
<dbReference type="eggNOG" id="KOG4436">
    <property type="taxonomic scope" value="Eukaryota"/>
</dbReference>
<dbReference type="PANTHER" id="PTHR47219">
    <property type="entry name" value="RAB GTPASE-ACTIVATING PROTEIN 1-LIKE"/>
    <property type="match status" value="1"/>
</dbReference>
<dbReference type="InterPro" id="IPR035969">
    <property type="entry name" value="Rab-GAP_TBC_sf"/>
</dbReference>
<dbReference type="InterPro" id="IPR050302">
    <property type="entry name" value="Rab_GAP_TBC_domain"/>
</dbReference>
<dbReference type="SMART" id="SM00164">
    <property type="entry name" value="TBC"/>
    <property type="match status" value="1"/>
</dbReference>
<name>L1LCT3_THEEQ</name>
<evidence type="ECO:0000313" key="2">
    <source>
        <dbReference type="EMBL" id="EKX72978.1"/>
    </source>
</evidence>
<dbReference type="GeneID" id="15802641"/>
<dbReference type="GO" id="GO:0005096">
    <property type="term" value="F:GTPase activator activity"/>
    <property type="evidence" value="ECO:0007669"/>
    <property type="project" value="TreeGrafter"/>
</dbReference>
<dbReference type="PROSITE" id="PS50086">
    <property type="entry name" value="TBC_RABGAP"/>
    <property type="match status" value="1"/>
</dbReference>
<reference evidence="2 3" key="1">
    <citation type="journal article" date="2012" name="BMC Genomics">
        <title>Comparative genomic analysis and phylogenetic position of Theileria equi.</title>
        <authorList>
            <person name="Kappmeyer L.S."/>
            <person name="Thiagarajan M."/>
            <person name="Herndon D.R."/>
            <person name="Ramsay J.D."/>
            <person name="Caler E."/>
            <person name="Djikeng A."/>
            <person name="Gillespie J.J."/>
            <person name="Lau A.O."/>
            <person name="Roalson E.H."/>
            <person name="Silva J.C."/>
            <person name="Silva M.G."/>
            <person name="Suarez C.E."/>
            <person name="Ueti M.W."/>
            <person name="Nene V.M."/>
            <person name="Mealey R.H."/>
            <person name="Knowles D.P."/>
            <person name="Brayton K.A."/>
        </authorList>
    </citation>
    <scope>NUCLEOTIDE SEQUENCE [LARGE SCALE GENOMIC DNA]</scope>
    <source>
        <strain evidence="2 3">WA</strain>
    </source>
</reference>
<sequence length="373" mass="43007">MCSEETQALCRHATLWQAKPTLTESRTQIINSAYQYPILESLKHYDPRNRMTAMELAEGAKEKAIKVQFIHELLSIGELYRQTRFGKWKSMIDRGLETFAKTHPNTFLRRTNRGIPQEFRWEIWKVALKYQHYASELEDLYESYSAKENEYLSIINIDVPRTFPELKVFDKEAQDQLYRILSAYGNYQPEIGYCQGMNFVAGLLLLVSGFKEKESFIGFVGLMNELKLAEFYKPAFPMVKDYISAYETLIKDVTPELHIHIKREDVSPAVFLHQWFLTLFVASLPLRSVVALWDYMLFNGLSSSLTVALALTCLLAPQLMKLNFEGILSLLKDMKSMDSKDDIRIGRVIVNKAHKIASDKGGIDEFLSKAILK</sequence>
<dbReference type="Proteomes" id="UP000031512">
    <property type="component" value="Unassembled WGS sequence"/>
</dbReference>